<dbReference type="EMBL" id="CAJDYZ010010742">
    <property type="protein sequence ID" value="CAD1478382.1"/>
    <property type="molecule type" value="Genomic_DNA"/>
</dbReference>
<keyword evidence="2" id="KW-0547">Nucleotide-binding</keyword>
<organism evidence="5 6">
    <name type="scientific">Heterotrigona itama</name>
    <dbReference type="NCBI Taxonomy" id="395501"/>
    <lineage>
        <taxon>Eukaryota</taxon>
        <taxon>Metazoa</taxon>
        <taxon>Ecdysozoa</taxon>
        <taxon>Arthropoda</taxon>
        <taxon>Hexapoda</taxon>
        <taxon>Insecta</taxon>
        <taxon>Pterygota</taxon>
        <taxon>Neoptera</taxon>
        <taxon>Endopterygota</taxon>
        <taxon>Hymenoptera</taxon>
        <taxon>Apocrita</taxon>
        <taxon>Aculeata</taxon>
        <taxon>Apoidea</taxon>
        <taxon>Anthophila</taxon>
        <taxon>Apidae</taxon>
        <taxon>Heterotrigona</taxon>
    </lineage>
</organism>
<evidence type="ECO:0008006" key="7">
    <source>
        <dbReference type="Google" id="ProtNLM"/>
    </source>
</evidence>
<evidence type="ECO:0000256" key="3">
    <source>
        <dbReference type="ARBA" id="ARBA00022777"/>
    </source>
</evidence>
<name>A0A6V7HED1_9HYME</name>
<dbReference type="GO" id="GO:0006139">
    <property type="term" value="P:nucleobase-containing compound metabolic process"/>
    <property type="evidence" value="ECO:0007669"/>
    <property type="project" value="InterPro"/>
</dbReference>
<gene>
    <name evidence="5" type="ORF">MHI_LOCUS793342</name>
</gene>
<dbReference type="InterPro" id="IPR027417">
    <property type="entry name" value="P-loop_NTPase"/>
</dbReference>
<proteinExistence type="predicted"/>
<feature type="compositionally biased region" description="Acidic residues" evidence="4">
    <location>
        <begin position="758"/>
        <end position="768"/>
    </location>
</feature>
<keyword evidence="6" id="KW-1185">Reference proteome</keyword>
<dbReference type="SUPFAM" id="SSF52540">
    <property type="entry name" value="P-loop containing nucleoside triphosphate hydrolases"/>
    <property type="match status" value="4"/>
</dbReference>
<dbReference type="PANTHER" id="PTHR23359">
    <property type="entry name" value="NUCLEOTIDE KINASE"/>
    <property type="match status" value="1"/>
</dbReference>
<comment type="caution">
    <text evidence="5">The sequence shown here is derived from an EMBL/GenBank/DDBJ whole genome shotgun (WGS) entry which is preliminary data.</text>
</comment>
<feature type="region of interest" description="Disordered" evidence="4">
    <location>
        <begin position="1058"/>
        <end position="1085"/>
    </location>
</feature>
<dbReference type="Gene3D" id="3.40.50.300">
    <property type="entry name" value="P-loop containing nucleotide triphosphate hydrolases"/>
    <property type="match status" value="3"/>
</dbReference>
<feature type="region of interest" description="Disordered" evidence="4">
    <location>
        <begin position="758"/>
        <end position="780"/>
    </location>
</feature>
<reference evidence="5" key="1">
    <citation type="submission" date="2020-07" db="EMBL/GenBank/DDBJ databases">
        <authorList>
            <person name="Nazaruddin N."/>
        </authorList>
    </citation>
    <scope>NUCLEOTIDE SEQUENCE</scope>
</reference>
<dbReference type="InterPro" id="IPR000850">
    <property type="entry name" value="Adenylat/UMP-CMP_kin"/>
</dbReference>
<dbReference type="Proteomes" id="UP000752696">
    <property type="component" value="Unassembled WGS sequence"/>
</dbReference>
<dbReference type="GO" id="GO:0019205">
    <property type="term" value="F:nucleobase-containing compound kinase activity"/>
    <property type="evidence" value="ECO:0007669"/>
    <property type="project" value="InterPro"/>
</dbReference>
<evidence type="ECO:0000256" key="4">
    <source>
        <dbReference type="SAM" id="MobiDB-lite"/>
    </source>
</evidence>
<feature type="compositionally biased region" description="Acidic residues" evidence="4">
    <location>
        <begin position="1064"/>
        <end position="1085"/>
    </location>
</feature>
<evidence type="ECO:0000256" key="1">
    <source>
        <dbReference type="ARBA" id="ARBA00022679"/>
    </source>
</evidence>
<evidence type="ECO:0000313" key="5">
    <source>
        <dbReference type="EMBL" id="CAD1478382.1"/>
    </source>
</evidence>
<dbReference type="OrthoDB" id="424823at2759"/>
<dbReference type="Pfam" id="PF00406">
    <property type="entry name" value="ADK"/>
    <property type="match status" value="1"/>
</dbReference>
<keyword evidence="3" id="KW-0418">Kinase</keyword>
<accession>A0A6V7HED1</accession>
<protein>
    <recommendedName>
        <fullName evidence="7">Adenylate kinase 9</fullName>
    </recommendedName>
</protein>
<keyword evidence="1" id="KW-0808">Transferase</keyword>
<evidence type="ECO:0000313" key="6">
    <source>
        <dbReference type="Proteomes" id="UP000752696"/>
    </source>
</evidence>
<feature type="compositionally biased region" description="Basic and acidic residues" evidence="4">
    <location>
        <begin position="769"/>
        <end position="780"/>
    </location>
</feature>
<dbReference type="GO" id="GO:0005524">
    <property type="term" value="F:ATP binding"/>
    <property type="evidence" value="ECO:0007669"/>
    <property type="project" value="InterPro"/>
</dbReference>
<evidence type="ECO:0000256" key="2">
    <source>
        <dbReference type="ARBA" id="ARBA00022741"/>
    </source>
</evidence>
<sequence>MCDRTSRAEKKRDEHERFYTDASFITKKSFLRFVKGYPREQYSPSWPEPSPCVYPKANSYYAFHEDSNPFARFPGKCQSREYGNVRAHFEPSEKPHETRDPYRETSARDKYLASEPTCFAILGKPGLNTTKLATTIADSWNSILISPLPLINQEIQRNNGRGKLMADVLKKGGSLGPDVIASVIAARLNRRDVFHRGYVVEGLPLVANATLDYSSYPSAVTENDENLSIPGTCNVRTEDCDVSNKNKYISTVDEGAENKSCIASSNYEDFVSSQIEDIFTTWPIKPSVIVYVMCPDEDALTKREHLRLDPVTGRIVDTSFSDTSRHIETLFSRNRMENDTDVSFGLYRGLTTEERLLDKNQGEYLLKRPSDERSNARWQCALYKRLAMPTIEKWILLHNPQNVVRVDGRTSVSLMFQVFVSRTSTLPLSRVILPRRFTDHNTALEFEGESPVVTDEFDDKSNEEAFQQLTNRETVSPLFPWGLSSWGFLCPVELARGRTVEGLARHAVRFMNKIFFLSSNEAVDLFVENPRTFVRPFSPRPTCKIVVFGPDHSGKSQLCRELARVLKGTVINVKEMDEKSSKIVEAVRNVPREEIDIEIWRDGGYIVDGLYPSIDTWKTIVEDSEITFEDAVLLFDDDPYDYLLSKWRKIRGSEDGEEFEGTNLEDPDAEGDEGGVETLVEYIRHVQKFQLDWETVRERVTNDCRNLVTCNVGKITDVSKYVVDRIKDRYKEKARVMSEEEKERERDLAEYIGMTDTENIEEEEEEEKEREATERETTKVELTAKEDNRRFGDTSYYCPVALLKYNVFWKGKEEYGAIFMDKIYHLSSPAALEEFIRDPQKLGLPLRRPLSVIPPVRVSIVGPPGSGKSTLSDAISREYGLVHVDYFHCLTRYMQSRGMPPLSHSDVLVLSNELPDEVGLPEDLKDERYNSDPDTIFTFIRNYWKNGGTLPERIRGECLLKFFQGPYNQSGTVFDQFPSCPQDVETALKSYTVPEVIVELRCGRETASERVIPRLLEIWQANLEERKHTERLRHATELENYQRDRDVWVEEMLSQSTARAGAVGEDDDDLRGEYENEEEDYVESEEMQARKFELEETWYQEHPEPVLFTDWEDYETAERRIEREFFDTYETESQKLAATRGILENESIAYVALDADGDARSVLLRVMRTLEPYVRRDVSVLERIHTVDLETADALLDRGYYLPSSFGRWCPVQLRENKVPLQMFLPSKSAEEMHPVVHRQFVYFIAGKDAQIEFLNSPFKYLEQDSRAPVVPFRLSIVGPPKSGKTTLARRFARKYGVKVITRGEALRYVIEHFPWTESARSSEFCLREGRTVPMEFLLRAVEMYSIDPDAVSQGFVLDGFPSSRKEFERLTFLGLQPMITIDLKANLDFSLECLSREDDRVTKPANFSSSFLSRRFAIWQADQQDFRAWLKSFTQNVIELDATKCAWHVWTVADRHVCSRYAIIRSYFRESDYDKVHSLRYMSVSPYEFRRRQSRFESYCPLCLHYENTMKVSRPADHEGMVQFREHFYWICSRHMQRFIQDPKKHLPPVNTSYPPEDRPRVLTETIDLEHPCWAKRLRVGGFCLVTYVDSLPSRKLARGESTIAVLYRDNLYLFCTEDCRDKFLAQPGKYESTEIKFLRRLPEIDLKSLPDLGFLEQTVSKLIVEAVNQISVDRPKLPGLSPSATAAVHIGVYLKTRNASCALKECQLYEAISDRIYSRERVIKIATKTMKRRLNPFVRVPVYEDQPFIHRSHLRRSTSIVFRRTSPTQILVDPDDKSTNDQTVCK</sequence>